<keyword evidence="2 5" id="KW-0479">Metal-binding</keyword>
<dbReference type="Proteomes" id="UP001209755">
    <property type="component" value="Unassembled WGS sequence"/>
</dbReference>
<dbReference type="Pfam" id="PF02746">
    <property type="entry name" value="MR_MLE_N"/>
    <property type="match status" value="1"/>
</dbReference>
<dbReference type="PANTHER" id="PTHR48080">
    <property type="entry name" value="D-GALACTONATE DEHYDRATASE-RELATED"/>
    <property type="match status" value="1"/>
</dbReference>
<keyword evidence="4 5" id="KW-0413">Isomerase</keyword>
<dbReference type="InterPro" id="IPR034603">
    <property type="entry name" value="Dipeptide_epimerase"/>
</dbReference>
<accession>A0ABT3HIM9</accession>
<reference evidence="8" key="1">
    <citation type="submission" date="2023-07" db="EMBL/GenBank/DDBJ databases">
        <title>Genome sequencing of Purple Non-Sulfur Bacteria from various extreme environments.</title>
        <authorList>
            <person name="Mayer M."/>
        </authorList>
    </citation>
    <scope>NUCLEOTIDE SEQUENCE [LARGE SCALE GENOMIC DNA]</scope>
    <source>
        <strain evidence="8">DSM 17935</strain>
    </source>
</reference>
<dbReference type="InterPro" id="IPR034593">
    <property type="entry name" value="DgoD-like"/>
</dbReference>
<dbReference type="EC" id="5.1.1.-" evidence="5"/>
<dbReference type="InterPro" id="IPR013341">
    <property type="entry name" value="Mandelate_racemase_N_dom"/>
</dbReference>
<dbReference type="InterPro" id="IPR013342">
    <property type="entry name" value="Mandelate_racemase_C"/>
</dbReference>
<evidence type="ECO:0000256" key="1">
    <source>
        <dbReference type="ARBA" id="ARBA00008031"/>
    </source>
</evidence>
<feature type="domain" description="Mandelate racemase/muconate lactonizing enzyme C-terminal" evidence="6">
    <location>
        <begin position="131"/>
        <end position="222"/>
    </location>
</feature>
<dbReference type="Gene3D" id="3.30.390.10">
    <property type="entry name" value="Enolase-like, N-terminal domain"/>
    <property type="match status" value="1"/>
</dbReference>
<sequence length="327" mass="33650">MTRTLSATSESWPIAGGFTISRGTKTTAEVVVATVTEGGNKGRGECVPYARYDETVEGVIADIEKFAGAVADGLTRADLQTAMPAGAARNALDCALLDLEAKMSGKSAADILGISPPAEAVTAYTISLGTPDKMASDARAAAHRPLIKVKLGGAGDVDRIRAVRANALGARLIVDANEAWTDELFAPNMEACKAAGVELVEQPLPAGNDAMLASLAHAVPVCADESVHISDGLADLADRYDAINIKLDKAGGITEALKMAKLAGDLGLTVMVGSMLATSLAVAPAYLLSGYAAFLDIDGPLLLAKDREPGLSFDGSTVKMPEPALWG</sequence>
<comment type="similarity">
    <text evidence="1 5">Belongs to the mandelate racemase/muconate lactonizing enzyme family.</text>
</comment>
<dbReference type="SMART" id="SM00922">
    <property type="entry name" value="MR_MLE"/>
    <property type="match status" value="1"/>
</dbReference>
<gene>
    <name evidence="7" type="ORF">M2319_004621</name>
</gene>
<evidence type="ECO:0000256" key="5">
    <source>
        <dbReference type="RuleBase" id="RU366006"/>
    </source>
</evidence>
<dbReference type="CDD" id="cd03319">
    <property type="entry name" value="L-Ala-DL-Glu_epimerase"/>
    <property type="match status" value="1"/>
</dbReference>
<comment type="cofactor">
    <cofactor evidence="5">
        <name>Mg(2+)</name>
        <dbReference type="ChEBI" id="CHEBI:18420"/>
    </cofactor>
    <text evidence="5">Binds 1 Mg(2+) ion per subunit.</text>
</comment>
<dbReference type="NCBIfam" id="NF042940">
    <property type="entry name" value="racemase_DgcA"/>
    <property type="match status" value="1"/>
</dbReference>
<dbReference type="InterPro" id="IPR029017">
    <property type="entry name" value="Enolase-like_N"/>
</dbReference>
<comment type="caution">
    <text evidence="7">The sequence shown here is derived from an EMBL/GenBank/DDBJ whole genome shotgun (WGS) entry which is preliminary data.</text>
</comment>
<keyword evidence="3 5" id="KW-0460">Magnesium</keyword>
<dbReference type="InterPro" id="IPR036849">
    <property type="entry name" value="Enolase-like_C_sf"/>
</dbReference>
<dbReference type="SFLD" id="SFLDG00180">
    <property type="entry name" value="muconate_cycloisomerase"/>
    <property type="match status" value="1"/>
</dbReference>
<protein>
    <recommendedName>
        <fullName evidence="5">Dipeptide epimerase</fullName>
        <ecNumber evidence="5">5.1.1.-</ecNumber>
    </recommendedName>
</protein>
<evidence type="ECO:0000256" key="2">
    <source>
        <dbReference type="ARBA" id="ARBA00022723"/>
    </source>
</evidence>
<evidence type="ECO:0000313" key="7">
    <source>
        <dbReference type="EMBL" id="MCW2310255.1"/>
    </source>
</evidence>
<dbReference type="InterPro" id="IPR029065">
    <property type="entry name" value="Enolase_C-like"/>
</dbReference>
<dbReference type="SFLD" id="SFLDS00001">
    <property type="entry name" value="Enolase"/>
    <property type="match status" value="1"/>
</dbReference>
<organism evidence="7 8">
    <name type="scientific">Rhodobium gokarnense</name>
    <dbReference type="NCBI Taxonomy" id="364296"/>
    <lineage>
        <taxon>Bacteria</taxon>
        <taxon>Pseudomonadati</taxon>
        <taxon>Pseudomonadota</taxon>
        <taxon>Alphaproteobacteria</taxon>
        <taxon>Hyphomicrobiales</taxon>
        <taxon>Rhodobiaceae</taxon>
        <taxon>Rhodobium</taxon>
    </lineage>
</organism>
<dbReference type="SUPFAM" id="SSF54826">
    <property type="entry name" value="Enolase N-terminal domain-like"/>
    <property type="match status" value="1"/>
</dbReference>
<dbReference type="Gene3D" id="3.20.20.120">
    <property type="entry name" value="Enolase-like C-terminal domain"/>
    <property type="match status" value="1"/>
</dbReference>
<dbReference type="EMBL" id="JAOQNS010000022">
    <property type="protein sequence ID" value="MCW2310255.1"/>
    <property type="molecule type" value="Genomic_DNA"/>
</dbReference>
<dbReference type="SFLD" id="SFLDF00010">
    <property type="entry name" value="dipeptide_epimerase"/>
    <property type="match status" value="1"/>
</dbReference>
<dbReference type="PANTHER" id="PTHR48080:SF3">
    <property type="entry name" value="ENOLASE SUPERFAMILY MEMBER DDB_G0284701"/>
    <property type="match status" value="1"/>
</dbReference>
<proteinExistence type="inferred from homology"/>
<keyword evidence="8" id="KW-1185">Reference proteome</keyword>
<dbReference type="Pfam" id="PF13378">
    <property type="entry name" value="MR_MLE_C"/>
    <property type="match status" value="1"/>
</dbReference>
<evidence type="ECO:0000256" key="3">
    <source>
        <dbReference type="ARBA" id="ARBA00022842"/>
    </source>
</evidence>
<name>A0ABT3HIM9_9HYPH</name>
<dbReference type="RefSeq" id="WP_264603822.1">
    <property type="nucleotide sequence ID" value="NZ_JAOQNS010000022.1"/>
</dbReference>
<evidence type="ECO:0000313" key="8">
    <source>
        <dbReference type="Proteomes" id="UP001209755"/>
    </source>
</evidence>
<evidence type="ECO:0000256" key="4">
    <source>
        <dbReference type="ARBA" id="ARBA00023235"/>
    </source>
</evidence>
<dbReference type="SUPFAM" id="SSF51604">
    <property type="entry name" value="Enolase C-terminal domain-like"/>
    <property type="match status" value="1"/>
</dbReference>
<evidence type="ECO:0000259" key="6">
    <source>
        <dbReference type="SMART" id="SM00922"/>
    </source>
</evidence>